<proteinExistence type="predicted"/>
<evidence type="ECO:0000313" key="2">
    <source>
        <dbReference type="Proteomes" id="UP001476798"/>
    </source>
</evidence>
<protein>
    <submittedName>
        <fullName evidence="1">Uncharacterized protein</fullName>
    </submittedName>
</protein>
<gene>
    <name evidence="1" type="ORF">GOODEAATRI_022663</name>
</gene>
<comment type="caution">
    <text evidence="1">The sequence shown here is derived from an EMBL/GenBank/DDBJ whole genome shotgun (WGS) entry which is preliminary data.</text>
</comment>
<reference evidence="1 2" key="1">
    <citation type="submission" date="2021-06" db="EMBL/GenBank/DDBJ databases">
        <authorList>
            <person name="Palmer J.M."/>
        </authorList>
    </citation>
    <scope>NUCLEOTIDE SEQUENCE [LARGE SCALE GENOMIC DNA]</scope>
    <source>
        <strain evidence="1 2">GA_2019</strain>
        <tissue evidence="1">Muscle</tissue>
    </source>
</reference>
<dbReference type="Proteomes" id="UP001476798">
    <property type="component" value="Unassembled WGS sequence"/>
</dbReference>
<sequence>MAKGTKSLIQAIEIRFARRLVWLTLPERVTISITECKFGGVCRGGYGNLFRMPPGHQSVEIFLTWECLGIYLCPATQEELDRGIYGFLSWNSYLQNSISNKQ</sequence>
<accession>A0ABV0NPU1</accession>
<organism evidence="1 2">
    <name type="scientific">Goodea atripinnis</name>
    <dbReference type="NCBI Taxonomy" id="208336"/>
    <lineage>
        <taxon>Eukaryota</taxon>
        <taxon>Metazoa</taxon>
        <taxon>Chordata</taxon>
        <taxon>Craniata</taxon>
        <taxon>Vertebrata</taxon>
        <taxon>Euteleostomi</taxon>
        <taxon>Actinopterygii</taxon>
        <taxon>Neopterygii</taxon>
        <taxon>Teleostei</taxon>
        <taxon>Neoteleostei</taxon>
        <taxon>Acanthomorphata</taxon>
        <taxon>Ovalentaria</taxon>
        <taxon>Atherinomorphae</taxon>
        <taxon>Cyprinodontiformes</taxon>
        <taxon>Goodeidae</taxon>
        <taxon>Goodea</taxon>
    </lineage>
</organism>
<evidence type="ECO:0000313" key="1">
    <source>
        <dbReference type="EMBL" id="MEQ2172588.1"/>
    </source>
</evidence>
<dbReference type="EMBL" id="JAHRIO010042322">
    <property type="protein sequence ID" value="MEQ2172588.1"/>
    <property type="molecule type" value="Genomic_DNA"/>
</dbReference>
<name>A0ABV0NPU1_9TELE</name>
<keyword evidence="2" id="KW-1185">Reference proteome</keyword>